<dbReference type="EMBL" id="HBUF01564059">
    <property type="protein sequence ID" value="CAG6763716.1"/>
    <property type="molecule type" value="Transcribed_RNA"/>
</dbReference>
<reference evidence="3" key="1">
    <citation type="submission" date="2021-05" db="EMBL/GenBank/DDBJ databases">
        <authorList>
            <person name="Alioto T."/>
            <person name="Alioto T."/>
            <person name="Gomez Garrido J."/>
        </authorList>
    </citation>
    <scope>NUCLEOTIDE SEQUENCE</scope>
</reference>
<feature type="region of interest" description="Disordered" evidence="1">
    <location>
        <begin position="281"/>
        <end position="330"/>
    </location>
</feature>
<feature type="compositionally biased region" description="Basic residues" evidence="1">
    <location>
        <begin position="291"/>
        <end position="300"/>
    </location>
</feature>
<evidence type="ECO:0000313" key="3">
    <source>
        <dbReference type="EMBL" id="CAG6763716.1"/>
    </source>
</evidence>
<dbReference type="EMBL" id="HBUF01205337">
    <property type="protein sequence ID" value="CAG6663488.1"/>
    <property type="molecule type" value="Transcribed_RNA"/>
</dbReference>
<evidence type="ECO:0000256" key="1">
    <source>
        <dbReference type="SAM" id="MobiDB-lite"/>
    </source>
</evidence>
<sequence length="330" mass="36764">MACFLCLRFYFVCVLALSVTDTFAANVQNKYGLHSGLPRSQSTNGHSTNPRPLNRRSSESPSDVAQDAQRFFPSFSQIFEDGPPTFVNSRPPSFYDDSIFRPSFRTQEFNGNGFGHNNREQRESFVSGGNSAPSKDVGMLGSGNFGVIRGGTYYAEDKDSEREFALDSDLLPFYDGNGHGRPPYFRGNPKPLYKNGGNFFENFRDFADITPPTKSFSEFYVVYVNKNATGKPGEARIIGPDDGDAIPLDDEDIEENAASSQSVKRGPKNILEQLAIIDQTNAQEKEAAVKSKNKRKLNEHKRKESVKESRLKAKLLQTPKNPYDPLLALS</sequence>
<proteinExistence type="predicted"/>
<name>A0A8D9AGT3_9HEMI</name>
<dbReference type="EMBL" id="HBUF01564058">
    <property type="protein sequence ID" value="CAG6763715.1"/>
    <property type="molecule type" value="Transcribed_RNA"/>
</dbReference>
<feature type="signal peptide" evidence="2">
    <location>
        <begin position="1"/>
        <end position="24"/>
    </location>
</feature>
<organism evidence="3">
    <name type="scientific">Cacopsylla melanoneura</name>
    <dbReference type="NCBI Taxonomy" id="428564"/>
    <lineage>
        <taxon>Eukaryota</taxon>
        <taxon>Metazoa</taxon>
        <taxon>Ecdysozoa</taxon>
        <taxon>Arthropoda</taxon>
        <taxon>Hexapoda</taxon>
        <taxon>Insecta</taxon>
        <taxon>Pterygota</taxon>
        <taxon>Neoptera</taxon>
        <taxon>Paraneoptera</taxon>
        <taxon>Hemiptera</taxon>
        <taxon>Sternorrhyncha</taxon>
        <taxon>Psylloidea</taxon>
        <taxon>Psyllidae</taxon>
        <taxon>Psyllinae</taxon>
        <taxon>Cacopsylla</taxon>
    </lineage>
</organism>
<feature type="region of interest" description="Disordered" evidence="1">
    <location>
        <begin position="34"/>
        <end position="63"/>
    </location>
</feature>
<keyword evidence="2" id="KW-0732">Signal</keyword>
<feature type="chain" id="PRO_5035639475" evidence="2">
    <location>
        <begin position="25"/>
        <end position="330"/>
    </location>
</feature>
<dbReference type="AlphaFoldDB" id="A0A8D9AGT3"/>
<feature type="compositionally biased region" description="Polar residues" evidence="1">
    <location>
        <begin position="38"/>
        <end position="51"/>
    </location>
</feature>
<protein>
    <submittedName>
        <fullName evidence="3">Uncharacterized protein</fullName>
    </submittedName>
</protein>
<evidence type="ECO:0000256" key="2">
    <source>
        <dbReference type="SAM" id="SignalP"/>
    </source>
</evidence>
<accession>A0A8D9AGT3</accession>
<feature type="compositionally biased region" description="Basic and acidic residues" evidence="1">
    <location>
        <begin position="301"/>
        <end position="311"/>
    </location>
</feature>